<sequence>MSFDSLPLENVKEIFKHIACIFVGMDIDSSVTILDACDIETGSGITNLINRGVLSIRWNKELTMYQLVQEMGTFLIRNLVSLEMSYRKIESFGISCSYPRLLKRLKFQQLTRSCSKDNRLLGSLKILNLSFCEQLCCMGGIDRLPKLER</sequence>
<dbReference type="PANTHER" id="PTHR11017:SF313">
    <property type="entry name" value="TIR DOMAIN, P-LOOP CONTAINING NUCLEOSIDE TRIPHOSPHATE HYDROLASE"/>
    <property type="match status" value="1"/>
</dbReference>
<dbReference type="Pfam" id="PF23282">
    <property type="entry name" value="WHD_ROQ1"/>
    <property type="match status" value="1"/>
</dbReference>
<reference evidence="3" key="1">
    <citation type="submission" date="2023-04" db="EMBL/GenBank/DDBJ databases">
        <authorList>
            <person name="Vijverberg K."/>
            <person name="Xiong W."/>
            <person name="Schranz E."/>
        </authorList>
    </citation>
    <scope>NUCLEOTIDE SEQUENCE</scope>
</reference>
<gene>
    <name evidence="3" type="ORF">LSALG_LOCUS9980</name>
</gene>
<keyword evidence="4" id="KW-1185">Reference proteome</keyword>
<dbReference type="GO" id="GO:0006952">
    <property type="term" value="P:defense response"/>
    <property type="evidence" value="ECO:0007669"/>
    <property type="project" value="InterPro"/>
</dbReference>
<evidence type="ECO:0000313" key="4">
    <source>
        <dbReference type="Proteomes" id="UP001177003"/>
    </source>
</evidence>
<keyword evidence="1" id="KW-0677">Repeat</keyword>
<evidence type="ECO:0000259" key="2">
    <source>
        <dbReference type="Pfam" id="PF23282"/>
    </source>
</evidence>
<dbReference type="EMBL" id="OX465077">
    <property type="protein sequence ID" value="CAI9269617.1"/>
    <property type="molecule type" value="Genomic_DNA"/>
</dbReference>
<dbReference type="AlphaFoldDB" id="A0AA35VU12"/>
<dbReference type="Proteomes" id="UP001177003">
    <property type="component" value="Chromosome 1"/>
</dbReference>
<proteinExistence type="predicted"/>
<dbReference type="InterPro" id="IPR058192">
    <property type="entry name" value="WHD_ROQ1-like"/>
</dbReference>
<organism evidence="3 4">
    <name type="scientific">Lactuca saligna</name>
    <name type="common">Willowleaf lettuce</name>
    <dbReference type="NCBI Taxonomy" id="75948"/>
    <lineage>
        <taxon>Eukaryota</taxon>
        <taxon>Viridiplantae</taxon>
        <taxon>Streptophyta</taxon>
        <taxon>Embryophyta</taxon>
        <taxon>Tracheophyta</taxon>
        <taxon>Spermatophyta</taxon>
        <taxon>Magnoliopsida</taxon>
        <taxon>eudicotyledons</taxon>
        <taxon>Gunneridae</taxon>
        <taxon>Pentapetalae</taxon>
        <taxon>asterids</taxon>
        <taxon>campanulids</taxon>
        <taxon>Asterales</taxon>
        <taxon>Asteraceae</taxon>
        <taxon>Cichorioideae</taxon>
        <taxon>Cichorieae</taxon>
        <taxon>Lactucinae</taxon>
        <taxon>Lactuca</taxon>
    </lineage>
</organism>
<dbReference type="PANTHER" id="PTHR11017">
    <property type="entry name" value="LEUCINE-RICH REPEAT-CONTAINING PROTEIN"/>
    <property type="match status" value="1"/>
</dbReference>
<protein>
    <recommendedName>
        <fullName evidence="2">Disease resistance protein Roq1-like winged-helix domain-containing protein</fullName>
    </recommendedName>
</protein>
<accession>A0AA35VU12</accession>
<evidence type="ECO:0000313" key="3">
    <source>
        <dbReference type="EMBL" id="CAI9269617.1"/>
    </source>
</evidence>
<evidence type="ECO:0000256" key="1">
    <source>
        <dbReference type="ARBA" id="ARBA00022737"/>
    </source>
</evidence>
<name>A0AA35VU12_LACSI</name>
<feature type="domain" description="Disease resistance protein Roq1-like winged-helix" evidence="2">
    <location>
        <begin position="9"/>
        <end position="78"/>
    </location>
</feature>
<dbReference type="SUPFAM" id="SSF52058">
    <property type="entry name" value="L domain-like"/>
    <property type="match status" value="1"/>
</dbReference>
<dbReference type="InterPro" id="IPR044974">
    <property type="entry name" value="Disease_R_plants"/>
</dbReference>